<feature type="compositionally biased region" description="Basic and acidic residues" evidence="1">
    <location>
        <begin position="216"/>
        <end position="227"/>
    </location>
</feature>
<feature type="region of interest" description="Disordered" evidence="1">
    <location>
        <begin position="31"/>
        <end position="54"/>
    </location>
</feature>
<dbReference type="KEGG" id="bpg:Bathy05g02600"/>
<organism evidence="2 3">
    <name type="scientific">Bathycoccus prasinos</name>
    <dbReference type="NCBI Taxonomy" id="41875"/>
    <lineage>
        <taxon>Eukaryota</taxon>
        <taxon>Viridiplantae</taxon>
        <taxon>Chlorophyta</taxon>
        <taxon>Mamiellophyceae</taxon>
        <taxon>Mamiellales</taxon>
        <taxon>Bathycoccaceae</taxon>
        <taxon>Bathycoccus</taxon>
    </lineage>
</organism>
<gene>
    <name evidence="2" type="ORF">Bathy05g02600</name>
</gene>
<sequence>MFSMYQGGTHVEVFDAGTTKFCTNITTSTTSSRGLNASSGACGDDDSSKKSSKSLFAASNTNNAQSALRQARNQRGVQWQISDARKTVNSRNKKYYESTAKGYVLQLENASIETVVQQHSNNTTSSSAKARQLTQPMVCAQIYVEKPEDKFTIEFVFSEVETRRDRRRVVLSTAFLETKTSPLHCQVPIVAKKRRVTKSVSAKSAVVPNKKKHHQQHEDENDLTRTSRDSTRQFTYDSWVNFIVPIPKLLKKCFGDAATKQKYAIEKIRISGTCLIKRVLTLRGDRLSSGGFFGEDDYVPASVDFPNGVDRKSILFLGEEDEEVRVDSRSTKTAAVREEGRSPARKKQKDNDIIAHIATPARLTYRERRQQNHRQSNINAAIKSSLSTALKAIDTNYEKLTKISSRSPSPPSPPSSFSSFSSSARSSRDDKNEKKTVRFAPDTPPNEVEDVEEKSEDARSSHSDGSIISRSSSSSSRSQPMIGGGCGDEDDENDDENGKDSPEKLISFVDVVPLPRNDLSVRVPNSRRSNLYRDSAEYKSSSESDDDDDNDKEDDEEKEDLDENGKDEQLPPSNWDAALGFSSDDDEEEEEA</sequence>
<feature type="region of interest" description="Disordered" evidence="1">
    <location>
        <begin position="327"/>
        <end position="353"/>
    </location>
</feature>
<keyword evidence="3" id="KW-1185">Reference proteome</keyword>
<name>K8EFB0_9CHLO</name>
<protein>
    <recommendedName>
        <fullName evidence="4">CFA20 domain-containing protein</fullName>
    </recommendedName>
</protein>
<feature type="compositionally biased region" description="Basic and acidic residues" evidence="1">
    <location>
        <begin position="327"/>
        <end position="342"/>
    </location>
</feature>
<feature type="region of interest" description="Disordered" evidence="1">
    <location>
        <begin position="401"/>
        <end position="592"/>
    </location>
</feature>
<proteinExistence type="predicted"/>
<dbReference type="STRING" id="41875.K8EFB0"/>
<feature type="compositionally biased region" description="Low complexity" evidence="1">
    <location>
        <begin position="463"/>
        <end position="478"/>
    </location>
</feature>
<evidence type="ECO:0000256" key="1">
    <source>
        <dbReference type="SAM" id="MobiDB-lite"/>
    </source>
</evidence>
<feature type="compositionally biased region" description="Acidic residues" evidence="1">
    <location>
        <begin position="543"/>
        <end position="562"/>
    </location>
</feature>
<accession>K8EFB0</accession>
<feature type="compositionally biased region" description="Acidic residues" evidence="1">
    <location>
        <begin position="583"/>
        <end position="592"/>
    </location>
</feature>
<evidence type="ECO:0000313" key="3">
    <source>
        <dbReference type="Proteomes" id="UP000198341"/>
    </source>
</evidence>
<evidence type="ECO:0008006" key="4">
    <source>
        <dbReference type="Google" id="ProtNLM"/>
    </source>
</evidence>
<dbReference type="GeneID" id="19015763"/>
<reference evidence="2 3" key="1">
    <citation type="submission" date="2011-10" db="EMBL/GenBank/DDBJ databases">
        <authorList>
            <person name="Genoscope - CEA"/>
        </authorList>
    </citation>
    <scope>NUCLEOTIDE SEQUENCE [LARGE SCALE GENOMIC DNA]</scope>
    <source>
        <strain evidence="2 3">RCC 1105</strain>
    </source>
</reference>
<dbReference type="RefSeq" id="XP_007513121.1">
    <property type="nucleotide sequence ID" value="XM_007513059.1"/>
</dbReference>
<dbReference type="AlphaFoldDB" id="K8EFB0"/>
<dbReference type="EMBL" id="FO082274">
    <property type="protein sequence ID" value="CCO16679.1"/>
    <property type="molecule type" value="Genomic_DNA"/>
</dbReference>
<feature type="compositionally biased region" description="Low complexity" evidence="1">
    <location>
        <begin position="415"/>
        <end position="425"/>
    </location>
</feature>
<feature type="region of interest" description="Disordered" evidence="1">
    <location>
        <begin position="200"/>
        <end position="227"/>
    </location>
</feature>
<feature type="compositionally biased region" description="Basic and acidic residues" evidence="1">
    <location>
        <begin position="426"/>
        <end position="436"/>
    </location>
</feature>
<dbReference type="Proteomes" id="UP000198341">
    <property type="component" value="Chromosome 5"/>
</dbReference>
<evidence type="ECO:0000313" key="2">
    <source>
        <dbReference type="EMBL" id="CCO16679.1"/>
    </source>
</evidence>